<keyword evidence="7" id="KW-0325">Glycoprotein</keyword>
<proteinExistence type="inferred from homology"/>
<evidence type="ECO:0000313" key="9">
    <source>
        <dbReference type="EMBL" id="CAH0387604.1"/>
    </source>
</evidence>
<evidence type="ECO:0000256" key="3">
    <source>
        <dbReference type="ARBA" id="ARBA00022723"/>
    </source>
</evidence>
<protein>
    <recommendedName>
        <fullName evidence="8">Sphingomyelin phosphodiesterase C-terminal domain-containing protein</fullName>
    </recommendedName>
</protein>
<dbReference type="Pfam" id="PF19272">
    <property type="entry name" value="ASMase_C"/>
    <property type="match status" value="1"/>
</dbReference>
<dbReference type="GO" id="GO:0005615">
    <property type="term" value="C:extracellular space"/>
    <property type="evidence" value="ECO:0007669"/>
    <property type="project" value="TreeGrafter"/>
</dbReference>
<evidence type="ECO:0000256" key="2">
    <source>
        <dbReference type="ARBA" id="ARBA00008234"/>
    </source>
</evidence>
<dbReference type="PANTHER" id="PTHR10340">
    <property type="entry name" value="SPHINGOMYELIN PHOSPHODIESTERASE"/>
    <property type="match status" value="1"/>
</dbReference>
<dbReference type="GO" id="GO:0046872">
    <property type="term" value="F:metal ion binding"/>
    <property type="evidence" value="ECO:0007669"/>
    <property type="project" value="UniProtKB-KW"/>
</dbReference>
<dbReference type="GO" id="GO:0008081">
    <property type="term" value="F:phosphoric diester hydrolase activity"/>
    <property type="evidence" value="ECO:0007669"/>
    <property type="project" value="TreeGrafter"/>
</dbReference>
<evidence type="ECO:0000256" key="7">
    <source>
        <dbReference type="ARBA" id="ARBA00023180"/>
    </source>
</evidence>
<keyword evidence="5" id="KW-0378">Hydrolase</keyword>
<accession>A0A9P0F1A2</accession>
<evidence type="ECO:0000256" key="6">
    <source>
        <dbReference type="ARBA" id="ARBA00022833"/>
    </source>
</evidence>
<feature type="domain" description="Sphingomyelin phosphodiesterase C-terminal" evidence="8">
    <location>
        <begin position="271"/>
        <end position="406"/>
    </location>
</feature>
<keyword evidence="3" id="KW-0479">Metal-binding</keyword>
<dbReference type="AlphaFoldDB" id="A0A9P0F1A2"/>
<keyword evidence="10" id="KW-1185">Reference proteome</keyword>
<sequence>TGYFWQISDIHYDLKYEKHGDIKRDCWRNELSGGRGRHMAGLYGHFDCDSPWSLVISAVMSMKAKHGDDIEFIIWTGDGLSKHIVGQSIDVEALQNLTQLLRFTFKSQFIFPVLGHDDPGARTNEKQALAKVANLWSHWLPSEALQTFYKGGYYTIEQKKHKLRIVALNTNLYTTTRHQRNSHDDDPAGQWNWLKTVLATSQLKKETVYIMGHMGPGVDERHPQDSPGFSERHTRRYLELVRKYSDIIVGQFFGHLHSDTFRIVYNETGHPVSWMMMAPSVSPRVPSGGNNNPGIRLYKFDTDTGQVLDYTQYYLDLANANERGQADWVPEYNLTSYYQLREVSTSSLHSLAERLKDSSSVEFNRYYSANSVQYKRGSCEEECAHTHYCAVTCLVYQDFSQCMEMAARSRALASGAPFSPRKILLLPLVAVFLFTFMPSHLCPRAPSFTL</sequence>
<dbReference type="InterPro" id="IPR041805">
    <property type="entry name" value="ASMase/PPN1_MPP"/>
</dbReference>
<dbReference type="InterPro" id="IPR045473">
    <property type="entry name" value="ASM_C"/>
</dbReference>
<name>A0A9P0F1A2_BEMTA</name>
<keyword evidence="6" id="KW-0862">Zinc</keyword>
<evidence type="ECO:0000256" key="4">
    <source>
        <dbReference type="ARBA" id="ARBA00022729"/>
    </source>
</evidence>
<evidence type="ECO:0000259" key="8">
    <source>
        <dbReference type="Pfam" id="PF19272"/>
    </source>
</evidence>
<dbReference type="EMBL" id="OU963864">
    <property type="protein sequence ID" value="CAH0387604.1"/>
    <property type="molecule type" value="Genomic_DNA"/>
</dbReference>
<comment type="similarity">
    <text evidence="2">Belongs to the acid sphingomyelinase family.</text>
</comment>
<organism evidence="9 10">
    <name type="scientific">Bemisia tabaci</name>
    <name type="common">Sweetpotato whitefly</name>
    <name type="synonym">Aleurodes tabaci</name>
    <dbReference type="NCBI Taxonomy" id="7038"/>
    <lineage>
        <taxon>Eukaryota</taxon>
        <taxon>Metazoa</taxon>
        <taxon>Ecdysozoa</taxon>
        <taxon>Arthropoda</taxon>
        <taxon>Hexapoda</taxon>
        <taxon>Insecta</taxon>
        <taxon>Pterygota</taxon>
        <taxon>Neoptera</taxon>
        <taxon>Paraneoptera</taxon>
        <taxon>Hemiptera</taxon>
        <taxon>Sternorrhyncha</taxon>
        <taxon>Aleyrodoidea</taxon>
        <taxon>Aleyrodidae</taxon>
        <taxon>Aleyrodinae</taxon>
        <taxon>Bemisia</taxon>
    </lineage>
</organism>
<gene>
    <name evidence="9" type="ORF">BEMITA_LOCUS6602</name>
</gene>
<dbReference type="InterPro" id="IPR029052">
    <property type="entry name" value="Metallo-depent_PP-like"/>
</dbReference>
<evidence type="ECO:0000313" key="10">
    <source>
        <dbReference type="Proteomes" id="UP001152759"/>
    </source>
</evidence>
<evidence type="ECO:0000256" key="1">
    <source>
        <dbReference type="ARBA" id="ARBA00001947"/>
    </source>
</evidence>
<dbReference type="Proteomes" id="UP001152759">
    <property type="component" value="Chromosome 3"/>
</dbReference>
<keyword evidence="4" id="KW-0732">Signal</keyword>
<dbReference type="SUPFAM" id="SSF56300">
    <property type="entry name" value="Metallo-dependent phosphatases"/>
    <property type="match status" value="1"/>
</dbReference>
<dbReference type="PANTHER" id="PTHR10340:SF57">
    <property type="entry name" value="METALLOPHOS DOMAIN-CONTAINING PROTEIN"/>
    <property type="match status" value="1"/>
</dbReference>
<comment type="cofactor">
    <cofactor evidence="1">
        <name>Zn(2+)</name>
        <dbReference type="ChEBI" id="CHEBI:29105"/>
    </cofactor>
</comment>
<reference evidence="9" key="1">
    <citation type="submission" date="2021-12" db="EMBL/GenBank/DDBJ databases">
        <authorList>
            <person name="King R."/>
        </authorList>
    </citation>
    <scope>NUCLEOTIDE SEQUENCE</scope>
</reference>
<evidence type="ECO:0000256" key="5">
    <source>
        <dbReference type="ARBA" id="ARBA00022801"/>
    </source>
</evidence>
<dbReference type="CDD" id="cd00842">
    <property type="entry name" value="MPP_ASMase"/>
    <property type="match status" value="1"/>
</dbReference>
<feature type="non-terminal residue" evidence="9">
    <location>
        <position position="450"/>
    </location>
</feature>
<dbReference type="Gene3D" id="3.60.21.10">
    <property type="match status" value="1"/>
</dbReference>